<dbReference type="SUPFAM" id="SSF55729">
    <property type="entry name" value="Acyl-CoA N-acyltransferases (Nat)"/>
    <property type="match status" value="1"/>
</dbReference>
<evidence type="ECO:0000313" key="3">
    <source>
        <dbReference type="Proteomes" id="UP001596405"/>
    </source>
</evidence>
<protein>
    <submittedName>
        <fullName evidence="2">GNAT family N-acetyltransferase</fullName>
        <ecNumber evidence="2">2.3.-.-</ecNumber>
    </submittedName>
</protein>
<dbReference type="CDD" id="cd04301">
    <property type="entry name" value="NAT_SF"/>
    <property type="match status" value="1"/>
</dbReference>
<evidence type="ECO:0000313" key="2">
    <source>
        <dbReference type="EMBL" id="MFC6999172.1"/>
    </source>
</evidence>
<dbReference type="PANTHER" id="PTHR43305">
    <property type="entry name" value="FAMILY N-ACETYLTRANSFERASE, PUTATIVE (AFU_ORTHOLOGUE AFUA_2G01380)-RELATED"/>
    <property type="match status" value="1"/>
</dbReference>
<dbReference type="InterPro" id="IPR000182">
    <property type="entry name" value="GNAT_dom"/>
</dbReference>
<sequence>MENLNLIKLVVANSSLEFNDGRQLFQEYANAIDFNAGFPNFEAELNALPEQYTPPKGALLLAYSNEVAVGCVAIRESEPAISELKRFYVRPAFRQFKIGAQLLKRAIEEAKILKFDALRLEVIPSLTKAKELYRSFGFVEIPPYQPVVLTGTAYMEKKLNDS</sequence>
<name>A0ABW2DMV6_9BACT</name>
<evidence type="ECO:0000259" key="1">
    <source>
        <dbReference type="PROSITE" id="PS51186"/>
    </source>
</evidence>
<dbReference type="Proteomes" id="UP001596405">
    <property type="component" value="Unassembled WGS sequence"/>
</dbReference>
<dbReference type="EC" id="2.3.-.-" evidence="2"/>
<dbReference type="PANTHER" id="PTHR43305:SF1">
    <property type="entry name" value="FAMILY N-ACETYLTRANSFERASE, PUTATIVE (AFU_ORTHOLOGUE AFUA_2G01380)-RELATED"/>
    <property type="match status" value="1"/>
</dbReference>
<reference evidence="3" key="1">
    <citation type="journal article" date="2019" name="Int. J. Syst. Evol. Microbiol.">
        <title>The Global Catalogue of Microorganisms (GCM) 10K type strain sequencing project: providing services to taxonomists for standard genome sequencing and annotation.</title>
        <authorList>
            <consortium name="The Broad Institute Genomics Platform"/>
            <consortium name="The Broad Institute Genome Sequencing Center for Infectious Disease"/>
            <person name="Wu L."/>
            <person name="Ma J."/>
        </authorList>
    </citation>
    <scope>NUCLEOTIDE SEQUENCE [LARGE SCALE GENOMIC DNA]</scope>
    <source>
        <strain evidence="3">CGMCC 4.7393</strain>
    </source>
</reference>
<dbReference type="PROSITE" id="PS51186">
    <property type="entry name" value="GNAT"/>
    <property type="match status" value="1"/>
</dbReference>
<keyword evidence="2" id="KW-0012">Acyltransferase</keyword>
<comment type="caution">
    <text evidence="2">The sequence shown here is derived from an EMBL/GenBank/DDBJ whole genome shotgun (WGS) entry which is preliminary data.</text>
</comment>
<dbReference type="Pfam" id="PF00583">
    <property type="entry name" value="Acetyltransf_1"/>
    <property type="match status" value="1"/>
</dbReference>
<dbReference type="InterPro" id="IPR052777">
    <property type="entry name" value="Acetyltransferase_Enz"/>
</dbReference>
<dbReference type="EMBL" id="JBHSYQ010000015">
    <property type="protein sequence ID" value="MFC6999172.1"/>
    <property type="molecule type" value="Genomic_DNA"/>
</dbReference>
<proteinExistence type="predicted"/>
<accession>A0ABW2DMV6</accession>
<dbReference type="InterPro" id="IPR016181">
    <property type="entry name" value="Acyl_CoA_acyltransferase"/>
</dbReference>
<feature type="domain" description="N-acetyltransferase" evidence="1">
    <location>
        <begin position="11"/>
        <end position="160"/>
    </location>
</feature>
<keyword evidence="2" id="KW-0808">Transferase</keyword>
<organism evidence="2 3">
    <name type="scientific">Rufibacter roseus</name>
    <dbReference type="NCBI Taxonomy" id="1567108"/>
    <lineage>
        <taxon>Bacteria</taxon>
        <taxon>Pseudomonadati</taxon>
        <taxon>Bacteroidota</taxon>
        <taxon>Cytophagia</taxon>
        <taxon>Cytophagales</taxon>
        <taxon>Hymenobacteraceae</taxon>
        <taxon>Rufibacter</taxon>
    </lineage>
</organism>
<dbReference type="RefSeq" id="WP_082882883.1">
    <property type="nucleotide sequence ID" value="NZ_JBHSYQ010000015.1"/>
</dbReference>
<keyword evidence="3" id="KW-1185">Reference proteome</keyword>
<dbReference type="Gene3D" id="3.40.630.30">
    <property type="match status" value="1"/>
</dbReference>
<dbReference type="GO" id="GO:0016746">
    <property type="term" value="F:acyltransferase activity"/>
    <property type="evidence" value="ECO:0007669"/>
    <property type="project" value="UniProtKB-KW"/>
</dbReference>
<gene>
    <name evidence="2" type="ORF">ACFQHR_16165</name>
</gene>